<organism evidence="1 2">
    <name type="scientific">Dibothriocephalus latus</name>
    <name type="common">Fish tapeworm</name>
    <name type="synonym">Diphyllobothrium latum</name>
    <dbReference type="NCBI Taxonomy" id="60516"/>
    <lineage>
        <taxon>Eukaryota</taxon>
        <taxon>Metazoa</taxon>
        <taxon>Spiralia</taxon>
        <taxon>Lophotrochozoa</taxon>
        <taxon>Platyhelminthes</taxon>
        <taxon>Cestoda</taxon>
        <taxon>Eucestoda</taxon>
        <taxon>Diphyllobothriidea</taxon>
        <taxon>Diphyllobothriidae</taxon>
        <taxon>Dibothriocephalus</taxon>
    </lineage>
</organism>
<name>A0A3P7NBA5_DIBLA</name>
<dbReference type="PANTHER" id="PTHR21301">
    <property type="entry name" value="REVERSE TRANSCRIPTASE"/>
    <property type="match status" value="1"/>
</dbReference>
<dbReference type="AlphaFoldDB" id="A0A3P7NBA5"/>
<evidence type="ECO:0008006" key="3">
    <source>
        <dbReference type="Google" id="ProtNLM"/>
    </source>
</evidence>
<gene>
    <name evidence="1" type="ORF">DILT_LOCUS18071</name>
</gene>
<protein>
    <recommendedName>
        <fullName evidence="3">Reverse transcriptase domain-containing protein</fullName>
    </recommendedName>
</protein>
<reference evidence="1 2" key="1">
    <citation type="submission" date="2018-11" db="EMBL/GenBank/DDBJ databases">
        <authorList>
            <consortium name="Pathogen Informatics"/>
        </authorList>
    </citation>
    <scope>NUCLEOTIDE SEQUENCE [LARGE SCALE GENOMIC DNA]</scope>
</reference>
<dbReference type="EMBL" id="UYRU01097122">
    <property type="protein sequence ID" value="VDN39934.1"/>
    <property type="molecule type" value="Genomic_DNA"/>
</dbReference>
<dbReference type="Proteomes" id="UP000281553">
    <property type="component" value="Unassembled WGS sequence"/>
</dbReference>
<evidence type="ECO:0000313" key="2">
    <source>
        <dbReference type="Proteomes" id="UP000281553"/>
    </source>
</evidence>
<proteinExistence type="predicted"/>
<dbReference type="OrthoDB" id="10009162at2759"/>
<accession>A0A3P7NBA5</accession>
<sequence length="108" mass="12173">MDGVKDLGTVMLLLDVSSLFTNVLVTERVNYFREVITSYQQDIEMRVNTLKELLLTCTWNVQFPFDSNLHKHLAGIAMGSPLGPLPANICIVRIHGPGNIPILLVYYR</sequence>
<dbReference type="PANTHER" id="PTHR21301:SF10">
    <property type="entry name" value="REVERSE TRANSCRIPTASE DOMAIN-CONTAINING PROTEIN"/>
    <property type="match status" value="1"/>
</dbReference>
<keyword evidence="2" id="KW-1185">Reference proteome</keyword>
<evidence type="ECO:0000313" key="1">
    <source>
        <dbReference type="EMBL" id="VDN39934.1"/>
    </source>
</evidence>